<dbReference type="EMBL" id="JABXXO010000001">
    <property type="protein sequence ID" value="KAF7784625.1"/>
    <property type="molecule type" value="Genomic_DNA"/>
</dbReference>
<protein>
    <recommendedName>
        <fullName evidence="8">Phosphotyrosine protein phosphatase I domain-containing protein</fullName>
    </recommendedName>
</protein>
<dbReference type="AlphaFoldDB" id="A0A8H7FBK5"/>
<dbReference type="InterPro" id="IPR023485">
    <property type="entry name" value="Ptyr_pPase"/>
</dbReference>
<evidence type="ECO:0000259" key="8">
    <source>
        <dbReference type="SMART" id="SM00226"/>
    </source>
</evidence>
<proteinExistence type="inferred from homology"/>
<dbReference type="GO" id="GO:0004725">
    <property type="term" value="F:protein tyrosine phosphatase activity"/>
    <property type="evidence" value="ECO:0007669"/>
    <property type="project" value="UniProtKB-EC"/>
</dbReference>
<evidence type="ECO:0000256" key="2">
    <source>
        <dbReference type="ARBA" id="ARBA00011063"/>
    </source>
</evidence>
<comment type="similarity">
    <text evidence="2">Belongs to the low molecular weight phosphotyrosine protein phosphatase family.</text>
</comment>
<evidence type="ECO:0000256" key="1">
    <source>
        <dbReference type="ARBA" id="ARBA00004496"/>
    </source>
</evidence>
<dbReference type="InterPro" id="IPR036196">
    <property type="entry name" value="Ptyr_pPase_sf"/>
</dbReference>
<accession>A0A8H7FBK5</accession>
<keyword evidence="4" id="KW-0378">Hydrolase</keyword>
<evidence type="ECO:0000313" key="9">
    <source>
        <dbReference type="EMBL" id="KAF7784625.1"/>
    </source>
</evidence>
<name>A0A8H7FBK5_AGABI</name>
<comment type="catalytic activity">
    <reaction evidence="6">
        <text>O-phospho-L-tyrosyl-[protein] + H2O = L-tyrosyl-[protein] + phosphate</text>
        <dbReference type="Rhea" id="RHEA:10684"/>
        <dbReference type="Rhea" id="RHEA-COMP:10136"/>
        <dbReference type="Rhea" id="RHEA-COMP:20101"/>
        <dbReference type="ChEBI" id="CHEBI:15377"/>
        <dbReference type="ChEBI" id="CHEBI:43474"/>
        <dbReference type="ChEBI" id="CHEBI:46858"/>
        <dbReference type="ChEBI" id="CHEBI:61978"/>
        <dbReference type="EC" id="3.1.3.48"/>
    </reaction>
</comment>
<dbReference type="PRINTS" id="PR00719">
    <property type="entry name" value="LMWPTPASE"/>
</dbReference>
<evidence type="ECO:0000256" key="6">
    <source>
        <dbReference type="ARBA" id="ARBA00051722"/>
    </source>
</evidence>
<dbReference type="SUPFAM" id="SSF52788">
    <property type="entry name" value="Phosphotyrosine protein phosphatases I"/>
    <property type="match status" value="1"/>
</dbReference>
<sequence length="154" mass="16819">MPTTPHLKVLVVCLGNICRSPMGEAVLADIGQKRGLDIRVDSAGTAGYHVGEDPDSRTIAVCKKHNVPITSTARQVRTSDFTTFTHILASDKNNLRDLENIKPSNATAELRLWGSYLDNQSIPDPYYGGAAGFENVFQQVTRLSNAFLDTVSKK</sequence>
<comment type="caution">
    <text evidence="9">The sequence shown here is derived from an EMBL/GenBank/DDBJ whole genome shotgun (WGS) entry which is preliminary data.</text>
</comment>
<dbReference type="Gene3D" id="3.40.50.2300">
    <property type="match status" value="1"/>
</dbReference>
<reference evidence="9 10" key="1">
    <citation type="journal article" name="Sci. Rep.">
        <title>Telomere-to-telomere assembled and centromere annotated genomes of the two main subspecies of the button mushroom Agaricus bisporus reveal especially polymorphic chromosome ends.</title>
        <authorList>
            <person name="Sonnenberg A.S.M."/>
            <person name="Sedaghat-Telgerd N."/>
            <person name="Lavrijssen B."/>
            <person name="Ohm R.A."/>
            <person name="Hendrickx P.M."/>
            <person name="Scholtmeijer K."/>
            <person name="Baars J.J.P."/>
            <person name="van Peer A."/>
        </authorList>
    </citation>
    <scope>NUCLEOTIDE SEQUENCE [LARGE SCALE GENOMIC DNA]</scope>
    <source>
        <strain evidence="9 10">H119_p4</strain>
    </source>
</reference>
<evidence type="ECO:0000256" key="3">
    <source>
        <dbReference type="ARBA" id="ARBA00022490"/>
    </source>
</evidence>
<evidence type="ECO:0000256" key="5">
    <source>
        <dbReference type="ARBA" id="ARBA00022912"/>
    </source>
</evidence>
<dbReference type="FunFam" id="3.40.50.2300:FF:000105">
    <property type="entry name" value="Low molecular weight phosphotyrosine protein"/>
    <property type="match status" value="1"/>
</dbReference>
<feature type="domain" description="Phosphotyrosine protein phosphatase I" evidence="8">
    <location>
        <begin position="7"/>
        <end position="150"/>
    </location>
</feature>
<dbReference type="Pfam" id="PF01451">
    <property type="entry name" value="LMWPc"/>
    <property type="match status" value="1"/>
</dbReference>
<dbReference type="CDD" id="cd16343">
    <property type="entry name" value="LMWPTP"/>
    <property type="match status" value="1"/>
</dbReference>
<feature type="active site" evidence="7">
    <location>
        <position position="19"/>
    </location>
</feature>
<dbReference type="GO" id="GO:0005737">
    <property type="term" value="C:cytoplasm"/>
    <property type="evidence" value="ECO:0007669"/>
    <property type="project" value="UniProtKB-SubCell"/>
</dbReference>
<feature type="active site" description="Nucleophile" evidence="7">
    <location>
        <position position="13"/>
    </location>
</feature>
<gene>
    <name evidence="9" type="ORF">Agabi119p4_790</name>
</gene>
<feature type="active site" description="Proton donor" evidence="7">
    <location>
        <position position="124"/>
    </location>
</feature>
<keyword evidence="5" id="KW-0904">Protein phosphatase</keyword>
<organism evidence="9 10">
    <name type="scientific">Agaricus bisporus var. burnettii</name>
    <dbReference type="NCBI Taxonomy" id="192524"/>
    <lineage>
        <taxon>Eukaryota</taxon>
        <taxon>Fungi</taxon>
        <taxon>Dikarya</taxon>
        <taxon>Basidiomycota</taxon>
        <taxon>Agaricomycotina</taxon>
        <taxon>Agaricomycetes</taxon>
        <taxon>Agaricomycetidae</taxon>
        <taxon>Agaricales</taxon>
        <taxon>Agaricineae</taxon>
        <taxon>Agaricaceae</taxon>
        <taxon>Agaricus</taxon>
    </lineage>
</organism>
<dbReference type="SMART" id="SM00226">
    <property type="entry name" value="LMWPc"/>
    <property type="match status" value="1"/>
</dbReference>
<dbReference type="InterPro" id="IPR050438">
    <property type="entry name" value="LMW_PTPase"/>
</dbReference>
<dbReference type="PANTHER" id="PTHR11717:SF7">
    <property type="entry name" value="LOW MOLECULAR WEIGHT PHOSPHOTYROSINE PROTEIN PHOSPHATASE"/>
    <property type="match status" value="1"/>
</dbReference>
<dbReference type="PANTHER" id="PTHR11717">
    <property type="entry name" value="LOW MOLECULAR WEIGHT PROTEIN TYROSINE PHOSPHATASE"/>
    <property type="match status" value="1"/>
</dbReference>
<evidence type="ECO:0000256" key="4">
    <source>
        <dbReference type="ARBA" id="ARBA00022801"/>
    </source>
</evidence>
<keyword evidence="3" id="KW-0963">Cytoplasm</keyword>
<evidence type="ECO:0000313" key="10">
    <source>
        <dbReference type="Proteomes" id="UP000629468"/>
    </source>
</evidence>
<comment type="subcellular location">
    <subcellularLocation>
        <location evidence="1">Cytoplasm</location>
    </subcellularLocation>
</comment>
<evidence type="ECO:0000256" key="7">
    <source>
        <dbReference type="PIRSR" id="PIRSR617867-1"/>
    </source>
</evidence>
<dbReference type="InterPro" id="IPR017867">
    <property type="entry name" value="Tyr_phospatase_low_mol_wt"/>
</dbReference>
<dbReference type="Proteomes" id="UP000629468">
    <property type="component" value="Unassembled WGS sequence"/>
</dbReference>